<dbReference type="Pfam" id="PF07456">
    <property type="entry name" value="Hpre_diP_synt_I"/>
    <property type="match status" value="1"/>
</dbReference>
<evidence type="ECO:0000313" key="2">
    <source>
        <dbReference type="EMBL" id="MPQ43340.1"/>
    </source>
</evidence>
<evidence type="ECO:0000313" key="3">
    <source>
        <dbReference type="Proteomes" id="UP000430345"/>
    </source>
</evidence>
<gene>
    <name evidence="2" type="ORF">GBZ86_06160</name>
</gene>
<feature type="transmembrane region" description="Helical" evidence="1">
    <location>
        <begin position="81"/>
        <end position="99"/>
    </location>
</feature>
<keyword evidence="3" id="KW-1185">Reference proteome</keyword>
<protein>
    <submittedName>
        <fullName evidence="2">Heptaprenyl diphosphate synthase</fullName>
    </submittedName>
</protein>
<dbReference type="OrthoDB" id="9799095at2"/>
<feature type="transmembrane region" description="Helical" evidence="1">
    <location>
        <begin position="106"/>
        <end position="129"/>
    </location>
</feature>
<dbReference type="PIRSF" id="PIRSF027391">
    <property type="entry name" value="Hpre_diP_synt_I"/>
    <property type="match status" value="1"/>
</dbReference>
<dbReference type="AlphaFoldDB" id="A0A6I1MJS4"/>
<accession>A0A6I1MJS4</accession>
<feature type="transmembrane region" description="Helical" evidence="1">
    <location>
        <begin position="35"/>
        <end position="52"/>
    </location>
</feature>
<dbReference type="InterPro" id="IPR014535">
    <property type="entry name" value="Hpre_diP_synt_I"/>
</dbReference>
<evidence type="ECO:0000256" key="1">
    <source>
        <dbReference type="SAM" id="Phobius"/>
    </source>
</evidence>
<dbReference type="Proteomes" id="UP000430345">
    <property type="component" value="Unassembled WGS sequence"/>
</dbReference>
<keyword evidence="1" id="KW-0472">Membrane</keyword>
<dbReference type="EMBL" id="WHJC01000059">
    <property type="protein sequence ID" value="MPQ43340.1"/>
    <property type="molecule type" value="Genomic_DNA"/>
</dbReference>
<reference evidence="2 3" key="1">
    <citation type="submission" date="2019-10" db="EMBL/GenBank/DDBJ databases">
        <title>The Genome Sequence of Clostridium tarantellae Isolated from Fish Brain.</title>
        <authorList>
            <person name="Bano L."/>
            <person name="Kiel M."/>
            <person name="Sales G."/>
            <person name="Doxey A.C."/>
            <person name="Mansfield M.J."/>
            <person name="Schiavone M."/>
            <person name="Rossetto O."/>
            <person name="Pirazzini M."/>
            <person name="Dobrindt U."/>
            <person name="Montecucco C."/>
        </authorList>
    </citation>
    <scope>NUCLEOTIDE SEQUENCE [LARGE SCALE GENOMIC DNA]</scope>
    <source>
        <strain evidence="2 3">DSM 3997</strain>
    </source>
</reference>
<proteinExistence type="predicted"/>
<dbReference type="RefSeq" id="WP_152888775.1">
    <property type="nucleotide sequence ID" value="NZ_WHJC01000059.1"/>
</dbReference>
<feature type="transmembrane region" description="Helical" evidence="1">
    <location>
        <begin position="57"/>
        <end position="75"/>
    </location>
</feature>
<name>A0A6I1MJS4_9CLOT</name>
<keyword evidence="1" id="KW-1133">Transmembrane helix</keyword>
<sequence>MFNTKKYVLISLLISQAIVLSIIERSIPTPFLTPGAKLGLANIIIIISIYFLNIREAFLVLILRIILVSMFGGSISSLLYSISGGILSFISMALMYILFNKKISIIVLSIMGALMHNIGQLITASIMVNTNLMTYYMPLMFCASIPTGLFVGLASSLLLKHIEKIKLHIKI</sequence>
<comment type="caution">
    <text evidence="2">The sequence shown here is derived from an EMBL/GenBank/DDBJ whole genome shotgun (WGS) entry which is preliminary data.</text>
</comment>
<dbReference type="InterPro" id="IPR010898">
    <property type="entry name" value="Hpre_diP_synth_I"/>
</dbReference>
<dbReference type="Gene3D" id="1.10.1760.20">
    <property type="match status" value="1"/>
</dbReference>
<feature type="transmembrane region" description="Helical" evidence="1">
    <location>
        <begin position="135"/>
        <end position="159"/>
    </location>
</feature>
<organism evidence="2 3">
    <name type="scientific">Clostridium tarantellae</name>
    <dbReference type="NCBI Taxonomy" id="39493"/>
    <lineage>
        <taxon>Bacteria</taxon>
        <taxon>Bacillati</taxon>
        <taxon>Bacillota</taxon>
        <taxon>Clostridia</taxon>
        <taxon>Eubacteriales</taxon>
        <taxon>Clostridiaceae</taxon>
        <taxon>Clostridium</taxon>
    </lineage>
</organism>
<keyword evidence="1" id="KW-0812">Transmembrane</keyword>